<gene>
    <name evidence="2" type="ordered locus">y0470</name>
</gene>
<evidence type="ECO:0000313" key="3">
    <source>
        <dbReference type="Proteomes" id="UP000002490"/>
    </source>
</evidence>
<dbReference type="HOGENOM" id="CLU_2940953_0_0_6"/>
<organism evidence="2 3">
    <name type="scientific">Yersinia pestis</name>
    <dbReference type="NCBI Taxonomy" id="632"/>
    <lineage>
        <taxon>Bacteria</taxon>
        <taxon>Pseudomonadati</taxon>
        <taxon>Pseudomonadota</taxon>
        <taxon>Gammaproteobacteria</taxon>
        <taxon>Enterobacterales</taxon>
        <taxon>Yersiniaceae</taxon>
        <taxon>Yersinia</taxon>
    </lineage>
</organism>
<sequence length="60" mass="6877">MKVAMCYLLKISLGQYYSIGLWGLLLPKTVLLGIYMSVLGKIGINWYVIHCKIICRGWKI</sequence>
<dbReference type="AlphaFoldDB" id="Q8CLR5"/>
<reference evidence="2 3" key="1">
    <citation type="journal article" date="2002" name="J. Bacteriol.">
        <title>Genome sequence of Yersinia pestis KIM.</title>
        <authorList>
            <person name="Deng W."/>
            <person name="Burland V."/>
            <person name="Plunkett G.III."/>
            <person name="Boutin A."/>
            <person name="Mayhew G.F."/>
            <person name="Liss P."/>
            <person name="Perna N.T."/>
            <person name="Rose D.J."/>
            <person name="Mau B."/>
            <person name="Zhou S."/>
            <person name="Schwartz D.C."/>
            <person name="Fetherston J.D."/>
            <person name="Lindler L.E."/>
            <person name="Brubaker R.R."/>
            <person name="Plana G.V."/>
            <person name="Straley S.C."/>
            <person name="McDonough K.A."/>
            <person name="Nilles M.L."/>
            <person name="Matson J.S."/>
            <person name="Blattner F.R."/>
            <person name="Perry R.D."/>
        </authorList>
    </citation>
    <scope>NUCLEOTIDE SEQUENCE [LARGE SCALE GENOMIC DNA]</scope>
    <source>
        <strain evidence="3">KIM10+ / Biovar Mediaevalis</strain>
    </source>
</reference>
<dbReference type="EMBL" id="AE009952">
    <property type="protein sequence ID" value="AAM84060.1"/>
    <property type="molecule type" value="Genomic_DNA"/>
</dbReference>
<feature type="transmembrane region" description="Helical" evidence="1">
    <location>
        <begin position="7"/>
        <end position="25"/>
    </location>
</feature>
<proteinExistence type="predicted"/>
<evidence type="ECO:0000256" key="1">
    <source>
        <dbReference type="SAM" id="Phobius"/>
    </source>
</evidence>
<accession>Q8CLR5</accession>
<name>Q8CLR5_YERPE</name>
<protein>
    <submittedName>
        <fullName evidence="2">Uncharacterized protein</fullName>
    </submittedName>
</protein>
<keyword evidence="1" id="KW-1133">Transmembrane helix</keyword>
<dbReference type="KEGG" id="ypk:y0470"/>
<evidence type="ECO:0000313" key="2">
    <source>
        <dbReference type="EMBL" id="AAM84060.1"/>
    </source>
</evidence>
<dbReference type="Proteomes" id="UP000002490">
    <property type="component" value="Chromosome"/>
</dbReference>
<keyword evidence="1" id="KW-0812">Transmembrane</keyword>
<feature type="transmembrane region" description="Helical" evidence="1">
    <location>
        <begin position="31"/>
        <end position="49"/>
    </location>
</feature>
<keyword evidence="1" id="KW-0472">Membrane</keyword>